<evidence type="ECO:0000313" key="5">
    <source>
        <dbReference type="Proteomes" id="UP000199623"/>
    </source>
</evidence>
<keyword evidence="5" id="KW-1185">Reference proteome</keyword>
<dbReference type="SUPFAM" id="SSF54637">
    <property type="entry name" value="Thioesterase/thiol ester dehydrase-isomerase"/>
    <property type="match status" value="1"/>
</dbReference>
<dbReference type="CDD" id="cd03443">
    <property type="entry name" value="PaaI_thioesterase"/>
    <property type="match status" value="1"/>
</dbReference>
<dbReference type="PANTHER" id="PTHR21660">
    <property type="entry name" value="THIOESTERASE SUPERFAMILY MEMBER-RELATED"/>
    <property type="match status" value="1"/>
</dbReference>
<dbReference type="NCBIfam" id="TIGR00369">
    <property type="entry name" value="unchar_dom_1"/>
    <property type="match status" value="1"/>
</dbReference>
<evidence type="ECO:0000313" key="4">
    <source>
        <dbReference type="EMBL" id="SDG66279.1"/>
    </source>
</evidence>
<comment type="similarity">
    <text evidence="1">Belongs to the thioesterase PaaI family.</text>
</comment>
<dbReference type="Proteomes" id="UP000199623">
    <property type="component" value="Unassembled WGS sequence"/>
</dbReference>
<proteinExistence type="inferred from homology"/>
<dbReference type="STRING" id="200378.SAMN05216553_110122"/>
<dbReference type="AlphaFoldDB" id="A0A1G7W3I0"/>
<dbReference type="EMBL" id="FNCC01000010">
    <property type="protein sequence ID" value="SDG66279.1"/>
    <property type="molecule type" value="Genomic_DNA"/>
</dbReference>
<dbReference type="OrthoDB" id="9813282at2"/>
<name>A0A1G7W3I0_9PSEU</name>
<protein>
    <submittedName>
        <fullName evidence="4">Uncharacterized domain 1-containing protein</fullName>
    </submittedName>
</protein>
<evidence type="ECO:0000259" key="3">
    <source>
        <dbReference type="Pfam" id="PF03061"/>
    </source>
</evidence>
<dbReference type="PANTHER" id="PTHR21660:SF1">
    <property type="entry name" value="ACYL-COENZYME A THIOESTERASE 13"/>
    <property type="match status" value="1"/>
</dbReference>
<evidence type="ECO:0000256" key="2">
    <source>
        <dbReference type="ARBA" id="ARBA00022801"/>
    </source>
</evidence>
<dbReference type="Gene3D" id="3.10.129.10">
    <property type="entry name" value="Hotdog Thioesterase"/>
    <property type="match status" value="1"/>
</dbReference>
<dbReference type="RefSeq" id="WP_090052900.1">
    <property type="nucleotide sequence ID" value="NZ_FNCC01000010.1"/>
</dbReference>
<dbReference type="Pfam" id="PF03061">
    <property type="entry name" value="4HBT"/>
    <property type="match status" value="1"/>
</dbReference>
<dbReference type="InterPro" id="IPR003736">
    <property type="entry name" value="PAAI_dom"/>
</dbReference>
<dbReference type="GO" id="GO:0047617">
    <property type="term" value="F:fatty acyl-CoA hydrolase activity"/>
    <property type="evidence" value="ECO:0007669"/>
    <property type="project" value="InterPro"/>
</dbReference>
<accession>A0A1G7W3I0</accession>
<feature type="domain" description="Thioesterase" evidence="3">
    <location>
        <begin position="72"/>
        <end position="149"/>
    </location>
</feature>
<sequence length="171" mass="18098">MTRTRTVTWSDPKETAALARERDGLDFLRAAVAGELPPPPVLALLGARLVSAEKGEVVFELDPEEYHYNPIGTVHGGVHATLLDSAAGCAVHSLLAAGTAYTSLDLAVRFLRPIISETGTVTCTGTVVHHGRRTALAEARLTDRDGRLLATASSTCLIQAKAVTSRAGRSR</sequence>
<reference evidence="5" key="1">
    <citation type="submission" date="2016-10" db="EMBL/GenBank/DDBJ databases">
        <authorList>
            <person name="Varghese N."/>
            <person name="Submissions S."/>
        </authorList>
    </citation>
    <scope>NUCLEOTIDE SEQUENCE [LARGE SCALE GENOMIC DNA]</scope>
    <source>
        <strain evidence="5">CGMCC 4.3506</strain>
    </source>
</reference>
<evidence type="ECO:0000256" key="1">
    <source>
        <dbReference type="ARBA" id="ARBA00008324"/>
    </source>
</evidence>
<dbReference type="InterPro" id="IPR029069">
    <property type="entry name" value="HotDog_dom_sf"/>
</dbReference>
<keyword evidence="2" id="KW-0378">Hydrolase</keyword>
<dbReference type="InterPro" id="IPR006683">
    <property type="entry name" value="Thioestr_dom"/>
</dbReference>
<gene>
    <name evidence="4" type="ORF">SAMN05216553_110122</name>
</gene>
<dbReference type="InterPro" id="IPR039298">
    <property type="entry name" value="ACOT13"/>
</dbReference>
<organism evidence="4 5">
    <name type="scientific">Lentzea fradiae</name>
    <dbReference type="NCBI Taxonomy" id="200378"/>
    <lineage>
        <taxon>Bacteria</taxon>
        <taxon>Bacillati</taxon>
        <taxon>Actinomycetota</taxon>
        <taxon>Actinomycetes</taxon>
        <taxon>Pseudonocardiales</taxon>
        <taxon>Pseudonocardiaceae</taxon>
        <taxon>Lentzea</taxon>
    </lineage>
</organism>